<name>A0A1G5NWN3_AFIMA</name>
<dbReference type="GO" id="GO:0003824">
    <property type="term" value="F:catalytic activity"/>
    <property type="evidence" value="ECO:0007669"/>
    <property type="project" value="InterPro"/>
</dbReference>
<dbReference type="AlphaFoldDB" id="A0A1G5NWN3"/>
<dbReference type="Pfam" id="PF03473">
    <property type="entry name" value="MOSC"/>
    <property type="match status" value="1"/>
</dbReference>
<protein>
    <recommendedName>
        <fullName evidence="1">MOSC domain-containing protein</fullName>
    </recommendedName>
</protein>
<reference evidence="2 3" key="1">
    <citation type="submission" date="2016-10" db="EMBL/GenBank/DDBJ databases">
        <authorList>
            <person name="de Groot N.N."/>
        </authorList>
    </citation>
    <scope>NUCLEOTIDE SEQUENCE [LARGE SCALE GENOMIC DNA]</scope>
    <source>
        <strain evidence="2 3">DSM 2698</strain>
    </source>
</reference>
<dbReference type="SUPFAM" id="SSF50800">
    <property type="entry name" value="PK beta-barrel domain-like"/>
    <property type="match status" value="1"/>
</dbReference>
<dbReference type="Pfam" id="PF03476">
    <property type="entry name" value="MOSC_N"/>
    <property type="match status" value="1"/>
</dbReference>
<dbReference type="EMBL" id="FMVW01000007">
    <property type="protein sequence ID" value="SCZ41757.1"/>
    <property type="molecule type" value="Genomic_DNA"/>
</dbReference>
<evidence type="ECO:0000313" key="3">
    <source>
        <dbReference type="Proteomes" id="UP000199347"/>
    </source>
</evidence>
<dbReference type="Proteomes" id="UP000199347">
    <property type="component" value="Unassembled WGS sequence"/>
</dbReference>
<dbReference type="PROSITE" id="PS51340">
    <property type="entry name" value="MOSC"/>
    <property type="match status" value="1"/>
</dbReference>
<dbReference type="GO" id="GO:0030151">
    <property type="term" value="F:molybdenum ion binding"/>
    <property type="evidence" value="ECO:0007669"/>
    <property type="project" value="InterPro"/>
</dbReference>
<dbReference type="InterPro" id="IPR005303">
    <property type="entry name" value="MOCOS_middle"/>
</dbReference>
<gene>
    <name evidence="2" type="ORF">SAMN03080610_02796</name>
</gene>
<proteinExistence type="predicted"/>
<accession>A0A1G5NWN3</accession>
<keyword evidence="3" id="KW-1185">Reference proteome</keyword>
<dbReference type="OrthoDB" id="581532at2"/>
<evidence type="ECO:0000313" key="2">
    <source>
        <dbReference type="EMBL" id="SCZ41757.1"/>
    </source>
</evidence>
<dbReference type="RefSeq" id="WP_092814851.1">
    <property type="nucleotide sequence ID" value="NZ_FMVW01000007.1"/>
</dbReference>
<sequence length="254" mass="27829">MIKVTALYRYPVKGLSPERLADVRLDEGETMPFDRAFAIENGPSGFDPENPQHLPKIRFLMLMKNERLATFESRFDEGTQELSITPKDGGSAGFSGSLATPEGRAALEAWVAAEFAAELRGPPRLLRVPGHSFSDVRTKSLHLVNLASLRELEAKLGRSLNPLRFRPNIVIDGAPPFAEFDWIGKTLDLPEIALSGRKRTQRCAATNVDPATGARDTALPRALMDLYGHSDFGIYLTVAHAGSLREGDTFSLPA</sequence>
<dbReference type="InterPro" id="IPR005302">
    <property type="entry name" value="MoCF_Sase_C"/>
</dbReference>
<evidence type="ECO:0000259" key="1">
    <source>
        <dbReference type="PROSITE" id="PS51340"/>
    </source>
</evidence>
<feature type="domain" description="MOSC" evidence="1">
    <location>
        <begin position="104"/>
        <end position="253"/>
    </location>
</feature>
<dbReference type="GO" id="GO:0030170">
    <property type="term" value="F:pyridoxal phosphate binding"/>
    <property type="evidence" value="ECO:0007669"/>
    <property type="project" value="InterPro"/>
</dbReference>
<dbReference type="Gene3D" id="2.40.33.20">
    <property type="entry name" value="PK beta-barrel domain-like"/>
    <property type="match status" value="1"/>
</dbReference>
<dbReference type="InterPro" id="IPR011037">
    <property type="entry name" value="Pyrv_Knase-like_insert_dom_sf"/>
</dbReference>
<organism evidence="2 3">
    <name type="scientific">Afifella marina DSM 2698</name>
    <dbReference type="NCBI Taxonomy" id="1120955"/>
    <lineage>
        <taxon>Bacteria</taxon>
        <taxon>Pseudomonadati</taxon>
        <taxon>Pseudomonadota</taxon>
        <taxon>Alphaproteobacteria</taxon>
        <taxon>Hyphomicrobiales</taxon>
        <taxon>Afifellaceae</taxon>
        <taxon>Afifella</taxon>
    </lineage>
</organism>